<evidence type="ECO:0000256" key="4">
    <source>
        <dbReference type="ARBA" id="ARBA00004638"/>
    </source>
</evidence>
<sequence length="692" mass="75883">MVIMMSLKRKVAIIVGGKDGGFRGAGGIFVFIQKPLSIGHSLIQAQWLRVTQFSLLRTLQSVLWFYGLSLCGPFRTILVTQHYDFAVITGVGALFTGVGVPAVYRGTLLFLGAILALLFIDHDETQQHQGYSHLFSNLSSWLGFADHKFGVMLLFMLLLVQVGVNAVGKRIAVDIGGMKRLHSLVTLFEGIYLVPWMLIILVTQVKENISVIPVILLPVSVATLMFVVSYYVDSVCMQRLEVPRVARIGSISLFLWALLAAILWQWIFLPRGNSDGVSPAVEEHTLSGGCLLACGLFVLGEMSASLGLTSTTKGGARGSFIGYSAAGLPLYNFTNSTLHQTSRSVLLQASSFFKQILADHNSRRIFYFLCLNLSFTIIEFLYGIWTNSLGLISDGFHMLFDCSALIMGLLASVMARWKPSKTFSYGYSRVEDLSGFVNGLFLMVISLFVLSEAVSRLLDPPHVSTQKLLVVSVAGLCVNLVGILAFRHAHIHRQHHSQSHLHGRSHAGGSHGHSHNANMDGVFLHVMADTLGSVGVIVSSVLIEQFGWYIADPICSIFIAILIFLSVLPLLKNSAGVLLLRTPVKVQEQLPAALNKVCALEGVVGIRQPHFWQHSSDAIIGTIHVHALPEAAEQKIIQEVIGVFKEIGFYQFTVQVEKEQYFTHMAGVSLQLKTDFGFDGEGRQSLNSVKAI</sequence>
<dbReference type="GO" id="GO:0015297">
    <property type="term" value="F:antiporter activity"/>
    <property type="evidence" value="ECO:0007669"/>
    <property type="project" value="UniProtKB-KW"/>
</dbReference>
<evidence type="ECO:0000256" key="19">
    <source>
        <dbReference type="ARBA" id="ARBA00042217"/>
    </source>
</evidence>
<evidence type="ECO:0000313" key="23">
    <source>
        <dbReference type="EMBL" id="GFG30433.1"/>
    </source>
</evidence>
<evidence type="ECO:0000259" key="22">
    <source>
        <dbReference type="Pfam" id="PF01545"/>
    </source>
</evidence>
<dbReference type="AlphaFoldDB" id="A0A6L2PD01"/>
<feature type="transmembrane region" description="Helical" evidence="21">
    <location>
        <begin position="286"/>
        <end position="308"/>
    </location>
</feature>
<gene>
    <name evidence="23" type="ORF">Cfor_03675</name>
</gene>
<feature type="transmembrane region" description="Helical" evidence="21">
    <location>
        <begin position="436"/>
        <end position="455"/>
    </location>
</feature>
<evidence type="ECO:0000256" key="11">
    <source>
        <dbReference type="ARBA" id="ARBA00022906"/>
    </source>
</evidence>
<dbReference type="GO" id="GO:0005385">
    <property type="term" value="F:zinc ion transmembrane transporter activity"/>
    <property type="evidence" value="ECO:0007669"/>
    <property type="project" value="InterPro"/>
</dbReference>
<evidence type="ECO:0000256" key="3">
    <source>
        <dbReference type="ARBA" id="ARBA00004557"/>
    </source>
</evidence>
<reference evidence="24" key="1">
    <citation type="submission" date="2020-01" db="EMBL/GenBank/DDBJ databases">
        <title>Draft genome sequence of the Termite Coptotermes fromosanus.</title>
        <authorList>
            <person name="Itakura S."/>
            <person name="Yosikawa Y."/>
            <person name="Umezawa K."/>
        </authorList>
    </citation>
    <scope>NUCLEOTIDE SEQUENCE [LARGE SCALE GENOMIC DNA]</scope>
</reference>
<dbReference type="Proteomes" id="UP000502823">
    <property type="component" value="Unassembled WGS sequence"/>
</dbReference>
<keyword evidence="9" id="KW-0479">Metal-binding</keyword>
<dbReference type="InterPro" id="IPR002524">
    <property type="entry name" value="Cation_efflux"/>
</dbReference>
<dbReference type="GO" id="GO:0006882">
    <property type="term" value="P:intracellular zinc ion homeostasis"/>
    <property type="evidence" value="ECO:0007669"/>
    <property type="project" value="InterPro"/>
</dbReference>
<evidence type="ECO:0000256" key="14">
    <source>
        <dbReference type="ARBA" id="ARBA00023065"/>
    </source>
</evidence>
<keyword evidence="15 21" id="KW-0472">Membrane</keyword>
<comment type="caution">
    <text evidence="23">The sequence shown here is derived from an EMBL/GenBank/DDBJ whole genome shotgun (WGS) entry which is preliminary data.</text>
</comment>
<comment type="similarity">
    <text evidence="5">Belongs to the cation diffusion facilitator (CDF) transporter (TC 2.A.4) family. SLC30A subfamily.</text>
</comment>
<feature type="transmembrane region" description="Helical" evidence="21">
    <location>
        <begin position="140"/>
        <end position="160"/>
    </location>
</feature>
<evidence type="ECO:0000256" key="13">
    <source>
        <dbReference type="ARBA" id="ARBA00023034"/>
    </source>
</evidence>
<dbReference type="GO" id="GO:0046872">
    <property type="term" value="F:metal ion binding"/>
    <property type="evidence" value="ECO:0007669"/>
    <property type="project" value="UniProtKB-KW"/>
</dbReference>
<evidence type="ECO:0000256" key="12">
    <source>
        <dbReference type="ARBA" id="ARBA00022989"/>
    </source>
</evidence>
<dbReference type="NCBIfam" id="TIGR01297">
    <property type="entry name" value="CDF"/>
    <property type="match status" value="1"/>
</dbReference>
<evidence type="ECO:0000256" key="20">
    <source>
        <dbReference type="ARBA" id="ARBA00048349"/>
    </source>
</evidence>
<dbReference type="PANTHER" id="PTHR45755:SF1">
    <property type="entry name" value="PROTON-COUPLED ZINC ANTIPORTER SLC30A5"/>
    <property type="match status" value="1"/>
</dbReference>
<feature type="transmembrane region" description="Helical" evidence="21">
    <location>
        <begin position="467"/>
        <end position="486"/>
    </location>
</feature>
<keyword evidence="7" id="KW-0050">Antiport</keyword>
<feature type="transmembrane region" description="Helical" evidence="21">
    <location>
        <begin position="365"/>
        <end position="385"/>
    </location>
</feature>
<comment type="subcellular location">
    <subcellularLocation>
        <location evidence="3">Cytoplasmic vesicle</location>
        <location evidence="3">COPII-coated vesicle membrane</location>
        <topology evidence="3">Multi-pass membrane protein</topology>
    </subcellularLocation>
    <subcellularLocation>
        <location evidence="4">Cytoplasmic vesicle</location>
        <location evidence="4">Secretory vesicle membrane</location>
        <topology evidence="4">Multi-pass membrane protein</topology>
    </subcellularLocation>
    <subcellularLocation>
        <location evidence="2">Golgi apparatus</location>
        <location evidence="2">Golgi stack membrane</location>
        <topology evidence="2">Multi-pass membrane protein</topology>
    </subcellularLocation>
    <subcellularLocation>
        <location evidence="1">Golgi apparatus</location>
        <location evidence="1">trans-Golgi network membrane</location>
        <topology evidence="1">Multi-pass membrane protein</topology>
    </subcellularLocation>
</comment>
<evidence type="ECO:0000256" key="5">
    <source>
        <dbReference type="ARBA" id="ARBA00008873"/>
    </source>
</evidence>
<evidence type="ECO:0000256" key="9">
    <source>
        <dbReference type="ARBA" id="ARBA00022723"/>
    </source>
</evidence>
<keyword evidence="13" id="KW-0333">Golgi apparatus</keyword>
<dbReference type="InParanoid" id="A0A6L2PD01"/>
<keyword evidence="12 21" id="KW-1133">Transmembrane helix</keyword>
<name>A0A6L2PD01_COPFO</name>
<dbReference type="GO" id="GO:0032580">
    <property type="term" value="C:Golgi cisterna membrane"/>
    <property type="evidence" value="ECO:0007669"/>
    <property type="project" value="UniProtKB-SubCell"/>
</dbReference>
<dbReference type="EMBL" id="BLKM01000221">
    <property type="protein sequence ID" value="GFG30433.1"/>
    <property type="molecule type" value="Genomic_DNA"/>
</dbReference>
<feature type="transmembrane region" description="Helical" evidence="21">
    <location>
        <begin position="181"/>
        <end position="203"/>
    </location>
</feature>
<accession>A0A6L2PD01</accession>
<keyword evidence="11" id="KW-0864">Zinc transport</keyword>
<keyword evidence="10" id="KW-0862">Zinc</keyword>
<dbReference type="PANTHER" id="PTHR45755">
    <property type="match status" value="1"/>
</dbReference>
<evidence type="ECO:0000256" key="17">
    <source>
        <dbReference type="ARBA" id="ARBA00040846"/>
    </source>
</evidence>
<evidence type="ECO:0000256" key="7">
    <source>
        <dbReference type="ARBA" id="ARBA00022449"/>
    </source>
</evidence>
<dbReference type="OrthoDB" id="78669at2759"/>
<feature type="domain" description="Cation efflux protein transmembrane" evidence="22">
    <location>
        <begin position="365"/>
        <end position="579"/>
    </location>
</feature>
<dbReference type="InterPro" id="IPR045316">
    <property type="entry name" value="Msc2-like"/>
</dbReference>
<evidence type="ECO:0000256" key="2">
    <source>
        <dbReference type="ARBA" id="ARBA00004205"/>
    </source>
</evidence>
<evidence type="ECO:0000256" key="10">
    <source>
        <dbReference type="ARBA" id="ARBA00022833"/>
    </source>
</evidence>
<feature type="transmembrane region" description="Helical" evidence="21">
    <location>
        <begin position="549"/>
        <end position="571"/>
    </location>
</feature>
<dbReference type="InterPro" id="IPR058533">
    <property type="entry name" value="Cation_efflux_TM"/>
</dbReference>
<dbReference type="SUPFAM" id="SSF161111">
    <property type="entry name" value="Cation efflux protein transmembrane domain-like"/>
    <property type="match status" value="1"/>
</dbReference>
<evidence type="ECO:0000256" key="15">
    <source>
        <dbReference type="ARBA" id="ARBA00023136"/>
    </source>
</evidence>
<proteinExistence type="inferred from homology"/>
<dbReference type="Pfam" id="PF01545">
    <property type="entry name" value="Cation_efflux"/>
    <property type="match status" value="1"/>
</dbReference>
<evidence type="ECO:0000256" key="8">
    <source>
        <dbReference type="ARBA" id="ARBA00022692"/>
    </source>
</evidence>
<dbReference type="Gene3D" id="1.20.1510.10">
    <property type="entry name" value="Cation efflux protein transmembrane domain"/>
    <property type="match status" value="1"/>
</dbReference>
<comment type="catalytic activity">
    <reaction evidence="20">
        <text>Zn(2+)(in) + 2 H(+)(out) = Zn(2+)(out) + 2 H(+)(in)</text>
        <dbReference type="Rhea" id="RHEA:72627"/>
        <dbReference type="ChEBI" id="CHEBI:15378"/>
        <dbReference type="ChEBI" id="CHEBI:29105"/>
    </reaction>
</comment>
<keyword evidence="6" id="KW-0813">Transport</keyword>
<keyword evidence="14" id="KW-0406">Ion transport</keyword>
<feature type="transmembrane region" description="Helical" evidence="21">
    <location>
        <begin position="397"/>
        <end position="415"/>
    </location>
</feature>
<organism evidence="23 24">
    <name type="scientific">Coptotermes formosanus</name>
    <name type="common">Formosan subterranean termite</name>
    <dbReference type="NCBI Taxonomy" id="36987"/>
    <lineage>
        <taxon>Eukaryota</taxon>
        <taxon>Metazoa</taxon>
        <taxon>Ecdysozoa</taxon>
        <taxon>Arthropoda</taxon>
        <taxon>Hexapoda</taxon>
        <taxon>Insecta</taxon>
        <taxon>Pterygota</taxon>
        <taxon>Neoptera</taxon>
        <taxon>Polyneoptera</taxon>
        <taxon>Dictyoptera</taxon>
        <taxon>Blattodea</taxon>
        <taxon>Blattoidea</taxon>
        <taxon>Termitoidae</taxon>
        <taxon>Rhinotermitidae</taxon>
        <taxon>Coptotermes</taxon>
    </lineage>
</organism>
<feature type="transmembrane region" description="Helical" evidence="21">
    <location>
        <begin position="209"/>
        <end position="232"/>
    </location>
</feature>
<dbReference type="FunFam" id="1.20.1510.10:FF:000008">
    <property type="entry name" value="zinc transporter 5 isoform X1"/>
    <property type="match status" value="1"/>
</dbReference>
<dbReference type="GO" id="GO:0012507">
    <property type="term" value="C:ER to Golgi transport vesicle membrane"/>
    <property type="evidence" value="ECO:0007669"/>
    <property type="project" value="UniProtKB-SubCell"/>
</dbReference>
<evidence type="ECO:0000313" key="24">
    <source>
        <dbReference type="Proteomes" id="UP000502823"/>
    </source>
</evidence>
<dbReference type="InterPro" id="IPR027469">
    <property type="entry name" value="Cation_efflux_TMD_sf"/>
</dbReference>
<keyword evidence="24" id="KW-1185">Reference proteome</keyword>
<evidence type="ECO:0000256" key="21">
    <source>
        <dbReference type="SAM" id="Phobius"/>
    </source>
</evidence>
<evidence type="ECO:0000256" key="6">
    <source>
        <dbReference type="ARBA" id="ARBA00022448"/>
    </source>
</evidence>
<evidence type="ECO:0000256" key="16">
    <source>
        <dbReference type="ARBA" id="ARBA00038531"/>
    </source>
</evidence>
<evidence type="ECO:0000256" key="1">
    <source>
        <dbReference type="ARBA" id="ARBA00004166"/>
    </source>
</evidence>
<feature type="transmembrane region" description="Helical" evidence="21">
    <location>
        <begin position="522"/>
        <end position="543"/>
    </location>
</feature>
<comment type="subunit">
    <text evidence="16">Heterodimer with SLC30A6/ZNT6; form a functional zinc ion transmembrane transporter.</text>
</comment>
<protein>
    <recommendedName>
        <fullName evidence="17">Proton-coupled zinc antiporter SLC30A5</fullName>
    </recommendedName>
    <alternativeName>
        <fullName evidence="19">Solute carrier family 30 member 5</fullName>
    </alternativeName>
    <alternativeName>
        <fullName evidence="18">Zinc transporter 5</fullName>
    </alternativeName>
</protein>
<feature type="transmembrane region" description="Helical" evidence="21">
    <location>
        <begin position="244"/>
        <end position="266"/>
    </location>
</feature>
<keyword evidence="8 21" id="KW-0812">Transmembrane</keyword>
<evidence type="ECO:0000256" key="18">
    <source>
        <dbReference type="ARBA" id="ARBA00042038"/>
    </source>
</evidence>
<dbReference type="GO" id="GO:1904257">
    <property type="term" value="P:zinc ion import into Golgi lumen"/>
    <property type="evidence" value="ECO:0007669"/>
    <property type="project" value="TreeGrafter"/>
</dbReference>